<dbReference type="EMBL" id="ABIB01000009">
    <property type="protein sequence ID" value="EDP95309.1"/>
    <property type="molecule type" value="Genomic_DNA"/>
</dbReference>
<dbReference type="AlphaFoldDB" id="A9E429"/>
<sequence length="28" mass="3327">MIDWKYSSARNFQDDHTVLETDDMGFFG</sequence>
<dbReference type="HOGENOM" id="CLU_3412601_0_0_10"/>
<dbReference type="STRING" id="391587.KAOT1_09561"/>
<accession>A9E429</accession>
<comment type="caution">
    <text evidence="1">The sequence shown here is derived from an EMBL/GenBank/DDBJ whole genome shotgun (WGS) entry which is preliminary data.</text>
</comment>
<proteinExistence type="predicted"/>
<dbReference type="Proteomes" id="UP000002945">
    <property type="component" value="Unassembled WGS sequence"/>
</dbReference>
<evidence type="ECO:0000313" key="1">
    <source>
        <dbReference type="EMBL" id="EDP95309.1"/>
    </source>
</evidence>
<gene>
    <name evidence="1" type="ORF">KAOT1_09561</name>
</gene>
<keyword evidence="2" id="KW-1185">Reference proteome</keyword>
<evidence type="ECO:0000313" key="2">
    <source>
        <dbReference type="Proteomes" id="UP000002945"/>
    </source>
</evidence>
<protein>
    <submittedName>
        <fullName evidence="1">Uncharacterized protein</fullName>
    </submittedName>
</protein>
<reference evidence="1 2" key="1">
    <citation type="journal article" date="2011" name="J. Bacteriol.">
        <title>Genome sequence of the algicidal bacterium Kordia algicida OT-1.</title>
        <authorList>
            <person name="Lee H.S."/>
            <person name="Kang S.G."/>
            <person name="Kwon K.K."/>
            <person name="Lee J.H."/>
            <person name="Kim S.J."/>
        </authorList>
    </citation>
    <scope>NUCLEOTIDE SEQUENCE [LARGE SCALE GENOMIC DNA]</scope>
    <source>
        <strain evidence="1 2">OT-1</strain>
    </source>
</reference>
<name>A9E429_9FLAO</name>
<organism evidence="1 2">
    <name type="scientific">Kordia algicida OT-1</name>
    <dbReference type="NCBI Taxonomy" id="391587"/>
    <lineage>
        <taxon>Bacteria</taxon>
        <taxon>Pseudomonadati</taxon>
        <taxon>Bacteroidota</taxon>
        <taxon>Flavobacteriia</taxon>
        <taxon>Flavobacteriales</taxon>
        <taxon>Flavobacteriaceae</taxon>
        <taxon>Kordia</taxon>
    </lineage>
</organism>